<dbReference type="Pfam" id="PF16193">
    <property type="entry name" value="AAA_assoc_2"/>
    <property type="match status" value="1"/>
</dbReference>
<keyword evidence="2" id="KW-0547">Nucleotide-binding</keyword>
<dbReference type="SUPFAM" id="SSF52540">
    <property type="entry name" value="P-loop containing nucleoside triphosphate hydrolases"/>
    <property type="match status" value="1"/>
</dbReference>
<protein>
    <submittedName>
        <fullName evidence="5">AAA family ATPase</fullName>
    </submittedName>
</protein>
<dbReference type="GO" id="GO:0008047">
    <property type="term" value="F:enzyme activator activity"/>
    <property type="evidence" value="ECO:0007669"/>
    <property type="project" value="TreeGrafter"/>
</dbReference>
<dbReference type="GO" id="GO:0000731">
    <property type="term" value="P:DNA synthesis involved in DNA repair"/>
    <property type="evidence" value="ECO:0007669"/>
    <property type="project" value="TreeGrafter"/>
</dbReference>
<dbReference type="InterPro" id="IPR008921">
    <property type="entry name" value="DNA_pol3_clamp-load_cplx_C"/>
</dbReference>
<reference evidence="5 6" key="1">
    <citation type="journal article" date="2015" name="Genome Announc.">
        <title>Expanding the biotechnology potential of lactobacilli through comparative genomics of 213 strains and associated genera.</title>
        <authorList>
            <person name="Sun Z."/>
            <person name="Harris H.M."/>
            <person name="McCann A."/>
            <person name="Guo C."/>
            <person name="Argimon S."/>
            <person name="Zhang W."/>
            <person name="Yang X."/>
            <person name="Jeffery I.B."/>
            <person name="Cooney J.C."/>
            <person name="Kagawa T.F."/>
            <person name="Liu W."/>
            <person name="Song Y."/>
            <person name="Salvetti E."/>
            <person name="Wrobel A."/>
            <person name="Rasinkangas P."/>
            <person name="Parkhill J."/>
            <person name="Rea M.C."/>
            <person name="O'Sullivan O."/>
            <person name="Ritari J."/>
            <person name="Douillard F.P."/>
            <person name="Paul Ross R."/>
            <person name="Yang R."/>
            <person name="Briner A.E."/>
            <person name="Felis G.E."/>
            <person name="de Vos W.M."/>
            <person name="Barrangou R."/>
            <person name="Klaenhammer T.R."/>
            <person name="Caufield P.W."/>
            <person name="Cui Y."/>
            <person name="Zhang H."/>
            <person name="O'Toole P.W."/>
        </authorList>
    </citation>
    <scope>NUCLEOTIDE SEQUENCE [LARGE SCALE GENOMIC DNA]</scope>
    <source>
        <strain evidence="5 6">DSM 6035</strain>
    </source>
</reference>
<dbReference type="Pfam" id="PF12002">
    <property type="entry name" value="MgsA_C"/>
    <property type="match status" value="1"/>
</dbReference>
<accession>A0A0R1XI96</accession>
<dbReference type="Proteomes" id="UP000051412">
    <property type="component" value="Unassembled WGS sequence"/>
</dbReference>
<keyword evidence="6" id="KW-1185">Reference proteome</keyword>
<comment type="caution">
    <text evidence="5">The sequence shown here is derived from an EMBL/GenBank/DDBJ whole genome shotgun (WGS) entry which is preliminary data.</text>
</comment>
<evidence type="ECO:0000256" key="2">
    <source>
        <dbReference type="ARBA" id="ARBA00022741"/>
    </source>
</evidence>
<dbReference type="GO" id="GO:0005524">
    <property type="term" value="F:ATP binding"/>
    <property type="evidence" value="ECO:0007669"/>
    <property type="project" value="UniProtKB-KW"/>
</dbReference>
<dbReference type="Gene3D" id="1.20.272.10">
    <property type="match status" value="1"/>
</dbReference>
<evidence type="ECO:0000259" key="4">
    <source>
        <dbReference type="SMART" id="SM00382"/>
    </source>
</evidence>
<feature type="domain" description="AAA+ ATPase" evidence="4">
    <location>
        <begin position="59"/>
        <end position="170"/>
    </location>
</feature>
<dbReference type="GO" id="GO:0017116">
    <property type="term" value="F:single-stranded DNA helicase activity"/>
    <property type="evidence" value="ECO:0007669"/>
    <property type="project" value="TreeGrafter"/>
</dbReference>
<dbReference type="STRING" id="1423782.FD32_GL000002"/>
<evidence type="ECO:0000256" key="3">
    <source>
        <dbReference type="ARBA" id="ARBA00022840"/>
    </source>
</evidence>
<evidence type="ECO:0000256" key="1">
    <source>
        <dbReference type="ARBA" id="ARBA00008959"/>
    </source>
</evidence>
<dbReference type="PANTHER" id="PTHR13779:SF7">
    <property type="entry name" value="ATPASE WRNIP1"/>
    <property type="match status" value="1"/>
</dbReference>
<dbReference type="PATRIC" id="fig|1423782.4.peg.2"/>
<dbReference type="InterPro" id="IPR027417">
    <property type="entry name" value="P-loop_NTPase"/>
</dbReference>
<dbReference type="PANTHER" id="PTHR13779">
    <property type="entry name" value="WERNER HELICASE-INTERACTING PROTEIN 1 FAMILY MEMBER"/>
    <property type="match status" value="1"/>
</dbReference>
<dbReference type="Pfam" id="PF00004">
    <property type="entry name" value="AAA"/>
    <property type="match status" value="1"/>
</dbReference>
<dbReference type="CDD" id="cd00009">
    <property type="entry name" value="AAA"/>
    <property type="match status" value="1"/>
</dbReference>
<dbReference type="InterPro" id="IPR003593">
    <property type="entry name" value="AAA+_ATPase"/>
</dbReference>
<dbReference type="CDD" id="cd18139">
    <property type="entry name" value="HLD_clamp_RarA"/>
    <property type="match status" value="1"/>
</dbReference>
<dbReference type="GO" id="GO:0003677">
    <property type="term" value="F:DNA binding"/>
    <property type="evidence" value="ECO:0007669"/>
    <property type="project" value="InterPro"/>
</dbReference>
<gene>
    <name evidence="5" type="ORF">FD32_GL000002</name>
</gene>
<dbReference type="Gene3D" id="1.10.3710.10">
    <property type="entry name" value="DNA polymerase III clamp loader subunits, C-terminal domain"/>
    <property type="match status" value="1"/>
</dbReference>
<dbReference type="InterPro" id="IPR032423">
    <property type="entry name" value="AAA_assoc_2"/>
</dbReference>
<dbReference type="InterPro" id="IPR021886">
    <property type="entry name" value="MgsA_C"/>
</dbReference>
<evidence type="ECO:0000313" key="5">
    <source>
        <dbReference type="EMBL" id="KRM27577.1"/>
    </source>
</evidence>
<comment type="similarity">
    <text evidence="1">Belongs to the AAA ATPase family. RarA/MGS1/WRNIP1 subfamily.</text>
</comment>
<dbReference type="EMBL" id="AZGM01000056">
    <property type="protein sequence ID" value="KRM27577.1"/>
    <property type="molecule type" value="Genomic_DNA"/>
</dbReference>
<dbReference type="SUPFAM" id="SSF48019">
    <property type="entry name" value="post-AAA+ oligomerization domain-like"/>
    <property type="match status" value="1"/>
</dbReference>
<dbReference type="InterPro" id="IPR051314">
    <property type="entry name" value="AAA_ATPase_RarA/MGS1/WRNIP1"/>
</dbReference>
<name>A0A0R1XI96_9LACO</name>
<keyword evidence="3" id="KW-0067">ATP-binding</keyword>
<organism evidence="5 6">
    <name type="scientific">Limosilactobacillus panis DSM 6035</name>
    <dbReference type="NCBI Taxonomy" id="1423782"/>
    <lineage>
        <taxon>Bacteria</taxon>
        <taxon>Bacillati</taxon>
        <taxon>Bacillota</taxon>
        <taxon>Bacilli</taxon>
        <taxon>Lactobacillales</taxon>
        <taxon>Lactobacillaceae</taxon>
        <taxon>Limosilactobacillus</taxon>
    </lineage>
</organism>
<proteinExistence type="inferred from homology"/>
<evidence type="ECO:0000313" key="6">
    <source>
        <dbReference type="Proteomes" id="UP000051412"/>
    </source>
</evidence>
<dbReference type="Gene3D" id="1.10.8.60">
    <property type="match status" value="1"/>
</dbReference>
<dbReference type="Gene3D" id="3.40.50.300">
    <property type="entry name" value="P-loop containing nucleotide triphosphate hydrolases"/>
    <property type="match status" value="1"/>
</dbReference>
<dbReference type="AlphaFoldDB" id="A0A0R1XI96"/>
<dbReference type="SMART" id="SM00382">
    <property type="entry name" value="AAA"/>
    <property type="match status" value="1"/>
</dbReference>
<sequence length="450" mass="50921">MKGELVMAEDISLFGSPAGGHFKQPLADRMRPHKLTEMVGQEHLLAAGKPLRQIIDQHIPIPLILWGPPGTGKTTLAHVVANELHYPFEQFNASIENKGQLTKLINRHPTESFVLLLDEIHRLTKPIQDYLLPYLENGHVLLVGATTENPILSLVPAIRSRCQIFEFHPLKTADIQQMVVRAAHRVFDYQIPAEIAHMIANTGNGDVRTALNVLDTLYAMYQEKLTVSQVRNFSRQQHLTYDKDATQHYDYLSAWRDSVEGSDADAALYYLAVLLEAGDLESVVRSLKDMNALDMGLADPARAVQVITLANTALEIGLPRASTHVAMATMLLAISPRSDSAMQAYRRAAKDAQNASQHPMPPYLRDVHYKGADKLRGAGLMKNMFEEPKKVAKQPYLPADLIGRHYYEPASNENEQRLYYQYQKLFEYIYQRPFKPDSRLSHFDHFNPYQ</sequence>
<dbReference type="InterPro" id="IPR003959">
    <property type="entry name" value="ATPase_AAA_core"/>
</dbReference>
<dbReference type="GO" id="GO:0006261">
    <property type="term" value="P:DNA-templated DNA replication"/>
    <property type="evidence" value="ECO:0007669"/>
    <property type="project" value="TreeGrafter"/>
</dbReference>
<dbReference type="GO" id="GO:0016887">
    <property type="term" value="F:ATP hydrolysis activity"/>
    <property type="evidence" value="ECO:0007669"/>
    <property type="project" value="InterPro"/>
</dbReference>